<dbReference type="InterPro" id="IPR032710">
    <property type="entry name" value="NTF2-like_dom_sf"/>
</dbReference>
<dbReference type="EMBL" id="ML119051">
    <property type="protein sequence ID" value="ROT42581.1"/>
    <property type="molecule type" value="Genomic_DNA"/>
</dbReference>
<name>A0A3N2Q719_SODAK</name>
<accession>A0A3N2Q719</accession>
<gene>
    <name evidence="2" type="ORF">SODALDRAFT_347522</name>
</gene>
<dbReference type="AlphaFoldDB" id="A0A3N2Q719"/>
<keyword evidence="3" id="KW-1185">Reference proteome</keyword>
<dbReference type="Proteomes" id="UP000272025">
    <property type="component" value="Unassembled WGS sequence"/>
</dbReference>
<proteinExistence type="predicted"/>
<dbReference type="SUPFAM" id="SSF54427">
    <property type="entry name" value="NTF2-like"/>
    <property type="match status" value="1"/>
</dbReference>
<feature type="chain" id="PRO_5017949625" description="SnoaL-like domain-containing protein" evidence="1">
    <location>
        <begin position="18"/>
        <end position="158"/>
    </location>
</feature>
<feature type="signal peptide" evidence="1">
    <location>
        <begin position="1"/>
        <end position="17"/>
    </location>
</feature>
<evidence type="ECO:0000256" key="1">
    <source>
        <dbReference type="SAM" id="SignalP"/>
    </source>
</evidence>
<keyword evidence="1" id="KW-0732">Signal</keyword>
<dbReference type="GeneID" id="39581788"/>
<dbReference type="RefSeq" id="XP_028470387.1">
    <property type="nucleotide sequence ID" value="XM_028613310.1"/>
</dbReference>
<dbReference type="OrthoDB" id="2820488at2759"/>
<evidence type="ECO:0000313" key="3">
    <source>
        <dbReference type="Proteomes" id="UP000272025"/>
    </source>
</evidence>
<evidence type="ECO:0000313" key="2">
    <source>
        <dbReference type="EMBL" id="ROT42581.1"/>
    </source>
</evidence>
<organism evidence="2 3">
    <name type="scientific">Sodiomyces alkalinus (strain CBS 110278 / VKM F-3762 / F11)</name>
    <name type="common">Alkaliphilic filamentous fungus</name>
    <dbReference type="NCBI Taxonomy" id="1314773"/>
    <lineage>
        <taxon>Eukaryota</taxon>
        <taxon>Fungi</taxon>
        <taxon>Dikarya</taxon>
        <taxon>Ascomycota</taxon>
        <taxon>Pezizomycotina</taxon>
        <taxon>Sordariomycetes</taxon>
        <taxon>Hypocreomycetidae</taxon>
        <taxon>Glomerellales</taxon>
        <taxon>Plectosphaerellaceae</taxon>
        <taxon>Sodiomyces</taxon>
    </lineage>
</organism>
<reference evidence="2 3" key="1">
    <citation type="journal article" date="2018" name="Mol. Ecol.">
        <title>The obligate alkalophilic soda-lake fungus Sodiomyces alkalinus has shifted to a protein diet.</title>
        <authorList>
            <person name="Grum-Grzhimaylo A.A."/>
            <person name="Falkoski D.L."/>
            <person name="van den Heuvel J."/>
            <person name="Valero-Jimenez C.A."/>
            <person name="Min B."/>
            <person name="Choi I.G."/>
            <person name="Lipzen A."/>
            <person name="Daum C.G."/>
            <person name="Aanen D.K."/>
            <person name="Tsang A."/>
            <person name="Henrissat B."/>
            <person name="Bilanenko E.N."/>
            <person name="de Vries R.P."/>
            <person name="van Kan J.A.L."/>
            <person name="Grigoriev I.V."/>
            <person name="Debets A.J.M."/>
        </authorList>
    </citation>
    <scope>NUCLEOTIDE SEQUENCE [LARGE SCALE GENOMIC DNA]</scope>
    <source>
        <strain evidence="2 3">F11</strain>
    </source>
</reference>
<dbReference type="Gene3D" id="3.10.450.50">
    <property type="match status" value="1"/>
</dbReference>
<protein>
    <recommendedName>
        <fullName evidence="4">SnoaL-like domain-containing protein</fullName>
    </recommendedName>
</protein>
<sequence length="158" mass="17575">MLVSLLLPALLATSATGLSIQHERAEPPSKALDARQAVVTPPPCEPMVPEPSAEETEERFNRFANAFLVTKNLTEAFEYISATYINHNPWAENGPEAALDVLGPIWPTIDITVLRTTFQCNTGWLNYVATGVGEVVDRFRWESGCIVEHWDFGEVYPE</sequence>
<evidence type="ECO:0008006" key="4">
    <source>
        <dbReference type="Google" id="ProtNLM"/>
    </source>
</evidence>